<keyword evidence="2" id="KW-0863">Zinc-finger</keyword>
<keyword evidence="1" id="KW-0479">Metal-binding</keyword>
<gene>
    <name evidence="6" type="ORF">C3B51_02880</name>
    <name evidence="5" type="ORF">TW77_00510</name>
</gene>
<evidence type="ECO:0000256" key="2">
    <source>
        <dbReference type="ARBA" id="ARBA00022771"/>
    </source>
</evidence>
<dbReference type="InterPro" id="IPR018551">
    <property type="entry name" value="DUF2007"/>
</dbReference>
<feature type="domain" description="RanBP2-type" evidence="4">
    <location>
        <begin position="83"/>
        <end position="102"/>
    </location>
</feature>
<dbReference type="OrthoDB" id="9814654at2"/>
<keyword evidence="3" id="KW-0862">Zinc</keyword>
<sequence length="110" mass="12342">MSNAMLEWTCVYRTDNPLEAHIVLGLLAQARLKTHVEGEALAAALGEMPFSHNTIKIFVCAIKVPEAEEILVNYQQTNLSEDWQCHSCAEHNGSGFQYCWHCGKSYDKGQ</sequence>
<reference evidence="5 7" key="1">
    <citation type="journal article" date="2015" name="BMC Genomics">
        <title>Genome mining reveals unlocked bioactive potential of marine Gram-negative bacteria.</title>
        <authorList>
            <person name="Machado H."/>
            <person name="Sonnenschein E.C."/>
            <person name="Melchiorsen J."/>
            <person name="Gram L."/>
        </authorList>
    </citation>
    <scope>NUCLEOTIDE SEQUENCE [LARGE SCALE GENOMIC DNA]</scope>
    <source>
        <strain evidence="5 7">S2471</strain>
    </source>
</reference>
<reference evidence="6 8" key="2">
    <citation type="submission" date="2018-01" db="EMBL/GenBank/DDBJ databases">
        <title>Co-occurrence of chitin degradation, pigmentation and bioactivity in marine Pseudoalteromonas.</title>
        <authorList>
            <person name="Paulsen S."/>
            <person name="Gram L."/>
            <person name="Machado H."/>
        </authorList>
    </citation>
    <scope>NUCLEOTIDE SEQUENCE [LARGE SCALE GENOMIC DNA]</scope>
    <source>
        <strain evidence="6 8">S1946</strain>
    </source>
</reference>
<evidence type="ECO:0000256" key="1">
    <source>
        <dbReference type="ARBA" id="ARBA00022723"/>
    </source>
</evidence>
<evidence type="ECO:0000313" key="7">
    <source>
        <dbReference type="Proteomes" id="UP000033452"/>
    </source>
</evidence>
<dbReference type="RefSeq" id="WP_046003004.1">
    <property type="nucleotide sequence ID" value="NZ_JXYA01000001.1"/>
</dbReference>
<evidence type="ECO:0000313" key="8">
    <source>
        <dbReference type="Proteomes" id="UP000292345"/>
    </source>
</evidence>
<dbReference type="GO" id="GO:0008270">
    <property type="term" value="F:zinc ion binding"/>
    <property type="evidence" value="ECO:0007669"/>
    <property type="project" value="UniProtKB-KW"/>
</dbReference>
<organism evidence="5 7">
    <name type="scientific">Pseudoalteromonas rubra</name>
    <dbReference type="NCBI Taxonomy" id="43658"/>
    <lineage>
        <taxon>Bacteria</taxon>
        <taxon>Pseudomonadati</taxon>
        <taxon>Pseudomonadota</taxon>
        <taxon>Gammaproteobacteria</taxon>
        <taxon>Alteromonadales</taxon>
        <taxon>Pseudoalteromonadaceae</taxon>
        <taxon>Pseudoalteromonas</taxon>
    </lineage>
</organism>
<dbReference type="PROSITE" id="PS01358">
    <property type="entry name" value="ZF_RANBP2_1"/>
    <property type="match status" value="1"/>
</dbReference>
<evidence type="ECO:0000313" key="6">
    <source>
        <dbReference type="EMBL" id="RZM84775.1"/>
    </source>
</evidence>
<proteinExistence type="predicted"/>
<dbReference type="Pfam" id="PF09413">
    <property type="entry name" value="DUF2007"/>
    <property type="match status" value="1"/>
</dbReference>
<keyword evidence="7" id="KW-1185">Reference proteome</keyword>
<evidence type="ECO:0000259" key="4">
    <source>
        <dbReference type="PROSITE" id="PS01358"/>
    </source>
</evidence>
<accession>A0A0F4R0A8</accession>
<evidence type="ECO:0000313" key="5">
    <source>
        <dbReference type="EMBL" id="KJZ13413.1"/>
    </source>
</evidence>
<protein>
    <submittedName>
        <fullName evidence="6">DUF2007 domain-containing protein</fullName>
    </submittedName>
</protein>
<dbReference type="EMBL" id="JXYA01000001">
    <property type="protein sequence ID" value="KJZ13413.1"/>
    <property type="molecule type" value="Genomic_DNA"/>
</dbReference>
<dbReference type="Proteomes" id="UP000033452">
    <property type="component" value="Unassembled WGS sequence"/>
</dbReference>
<dbReference type="AlphaFoldDB" id="A0A0F4R0A8"/>
<dbReference type="EMBL" id="PPUZ01000005">
    <property type="protein sequence ID" value="RZM84775.1"/>
    <property type="molecule type" value="Genomic_DNA"/>
</dbReference>
<evidence type="ECO:0000256" key="3">
    <source>
        <dbReference type="ARBA" id="ARBA00022833"/>
    </source>
</evidence>
<dbReference type="PATRIC" id="fig|43658.5.peg.104"/>
<dbReference type="InterPro" id="IPR001876">
    <property type="entry name" value="Znf_RanBP2"/>
</dbReference>
<dbReference type="Proteomes" id="UP000292345">
    <property type="component" value="Unassembled WGS sequence"/>
</dbReference>
<name>A0A0F4R0A8_9GAMM</name>
<comment type="caution">
    <text evidence="5">The sequence shown here is derived from an EMBL/GenBank/DDBJ whole genome shotgun (WGS) entry which is preliminary data.</text>
</comment>